<evidence type="ECO:0000313" key="9">
    <source>
        <dbReference type="Proteomes" id="UP000249467"/>
    </source>
</evidence>
<dbReference type="InterPro" id="IPR036457">
    <property type="entry name" value="PPM-type-like_dom_sf"/>
</dbReference>
<dbReference type="Pfam" id="PF07228">
    <property type="entry name" value="SpoIIE"/>
    <property type="match status" value="1"/>
</dbReference>
<dbReference type="Proteomes" id="UP000249467">
    <property type="component" value="Unassembled WGS sequence"/>
</dbReference>
<feature type="domain" description="HAMP" evidence="7">
    <location>
        <begin position="343"/>
        <end position="396"/>
    </location>
</feature>
<keyword evidence="6" id="KW-0472">Membrane</keyword>
<dbReference type="PROSITE" id="PS50885">
    <property type="entry name" value="HAMP"/>
    <property type="match status" value="1"/>
</dbReference>
<name>A0A2W4W433_9CYAN</name>
<evidence type="ECO:0000256" key="6">
    <source>
        <dbReference type="SAM" id="Phobius"/>
    </source>
</evidence>
<dbReference type="InterPro" id="IPR003594">
    <property type="entry name" value="HATPase_dom"/>
</dbReference>
<comment type="caution">
    <text evidence="8">The sequence shown here is derived from an EMBL/GenBank/DDBJ whole genome shotgun (WGS) entry which is preliminary data.</text>
</comment>
<keyword evidence="5" id="KW-0378">Hydrolase</keyword>
<evidence type="ECO:0000256" key="3">
    <source>
        <dbReference type="ARBA" id="ARBA00022679"/>
    </source>
</evidence>
<evidence type="ECO:0000259" key="7">
    <source>
        <dbReference type="PROSITE" id="PS50885"/>
    </source>
</evidence>
<sequence length="797" mass="89868">MNKLFRFQFKSITHRLIFGCIVAAIAIYGVSYWHARQLTQKNVGTWMIDLAKSRIDNSAHALEGKLLLLERDVLLLVQSMQRSEQNFNNVAQNELVSQLKFLLDRQPQVQAIALINIPTSQSEISNMSWQYDRQGKYRNLNGNEATILLTRCQSDRIFDSNQSNQSSSNQPFWSQSYSLSDESVKYGITYCVPLSANSNISASNITKGYLAVEVDLDWLTSFINEKLTDADAIHFLELGDRFMTIPSTQQWLVKPINPQQVQTWLSQNNNLNDISASRELINTKVTSQGALITKTVAPTGWIIGIVFPATKLEQFQQQYVWLVILSMTKDMVLMCVVIAFISQLTTRPLRALNASTEEMAKGNLDTVLPPVTSNDEVGRLTKSFRLMRDSLLIYIQDLQETSAAKQKLESELSIAAQIQRTMLPRISLDVNSPYDISAVLKPARIVGGDLYDFFLLGSDRLCLIIGDVADKGFPSALQMARTITLIRTLTRACSTPSEILSIVNHELCIENEDCLFVTVFCGVLELNSGKFTYASGGHDAPILVRDRQVQYLDLETMPPLGLYEDSVFEQHECTLVPNDLIVFYTDGITEAMNLDGEFFSDARLIELITSYPPTSPTRAVRTIQHFCQQFVGDAPQSDDITLLAMQYLPSNPFFQVANIMEWNLTLNSELTELEEVRQNLGKILHEADLTVELVENAQLIAEEILVNIIQYGYENHKDGHIDLKLEINETKLTMTFEDSGKPFNPLTEVTIPELSKDDEDRSHGGFGFFLVQELADRVDYIYLNGKNILTVSQTIFS</sequence>
<keyword evidence="3" id="KW-0808">Transferase</keyword>
<dbReference type="GO" id="GO:0016020">
    <property type="term" value="C:membrane"/>
    <property type="evidence" value="ECO:0007669"/>
    <property type="project" value="UniProtKB-SubCell"/>
</dbReference>
<keyword evidence="4" id="KW-0418">Kinase</keyword>
<organism evidence="8 9">
    <name type="scientific">Pseudanabaena frigida</name>
    <dbReference type="NCBI Taxonomy" id="945775"/>
    <lineage>
        <taxon>Bacteria</taxon>
        <taxon>Bacillati</taxon>
        <taxon>Cyanobacteriota</taxon>
        <taxon>Cyanophyceae</taxon>
        <taxon>Pseudanabaenales</taxon>
        <taxon>Pseudanabaenaceae</taxon>
        <taxon>Pseudanabaena</taxon>
    </lineage>
</organism>
<dbReference type="AlphaFoldDB" id="A0A2W4W433"/>
<gene>
    <name evidence="8" type="ORF">DCF19_13150</name>
</gene>
<dbReference type="GO" id="GO:0016791">
    <property type="term" value="F:phosphatase activity"/>
    <property type="evidence" value="ECO:0007669"/>
    <property type="project" value="TreeGrafter"/>
</dbReference>
<dbReference type="SMART" id="SM00304">
    <property type="entry name" value="HAMP"/>
    <property type="match status" value="1"/>
</dbReference>
<dbReference type="InterPro" id="IPR052016">
    <property type="entry name" value="Bact_Sigma-Reg"/>
</dbReference>
<dbReference type="SUPFAM" id="SSF158472">
    <property type="entry name" value="HAMP domain-like"/>
    <property type="match status" value="1"/>
</dbReference>
<keyword evidence="6" id="KW-1133">Transmembrane helix</keyword>
<dbReference type="GO" id="GO:0016301">
    <property type="term" value="F:kinase activity"/>
    <property type="evidence" value="ECO:0007669"/>
    <property type="project" value="UniProtKB-KW"/>
</dbReference>
<dbReference type="CDD" id="cd16936">
    <property type="entry name" value="HATPase_RsbW-like"/>
    <property type="match status" value="1"/>
</dbReference>
<dbReference type="Pfam" id="PF13581">
    <property type="entry name" value="HATPase_c_2"/>
    <property type="match status" value="1"/>
</dbReference>
<dbReference type="InterPro" id="IPR036890">
    <property type="entry name" value="HATPase_C_sf"/>
</dbReference>
<reference evidence="8 9" key="1">
    <citation type="submission" date="2018-04" db="EMBL/GenBank/DDBJ databases">
        <authorList>
            <person name="Go L.Y."/>
            <person name="Mitchell J.A."/>
        </authorList>
    </citation>
    <scope>NUCLEOTIDE SEQUENCE [LARGE SCALE GENOMIC DNA]</scope>
    <source>
        <strain evidence="8">ULC066bin1</strain>
    </source>
</reference>
<evidence type="ECO:0000313" key="8">
    <source>
        <dbReference type="EMBL" id="PZO39833.1"/>
    </source>
</evidence>
<dbReference type="InterPro" id="IPR001932">
    <property type="entry name" value="PPM-type_phosphatase-like_dom"/>
</dbReference>
<feature type="transmembrane region" description="Helical" evidence="6">
    <location>
        <begin position="12"/>
        <end position="33"/>
    </location>
</feature>
<dbReference type="Gene3D" id="3.60.40.10">
    <property type="entry name" value="PPM-type phosphatase domain"/>
    <property type="match status" value="1"/>
</dbReference>
<comment type="subcellular location">
    <subcellularLocation>
        <location evidence="1">Membrane</location>
    </subcellularLocation>
</comment>
<protein>
    <submittedName>
        <fullName evidence="8">Serine/threonine protein phosphatase</fullName>
    </submittedName>
</protein>
<reference evidence="8 9" key="2">
    <citation type="submission" date="2018-06" db="EMBL/GenBank/DDBJ databases">
        <title>Metagenomic assembly of (sub)arctic Cyanobacteria and their associated microbiome from non-axenic cultures.</title>
        <authorList>
            <person name="Baurain D."/>
        </authorList>
    </citation>
    <scope>NUCLEOTIDE SEQUENCE [LARGE SCALE GENOMIC DNA]</scope>
    <source>
        <strain evidence="8">ULC066bin1</strain>
    </source>
</reference>
<evidence type="ECO:0000256" key="2">
    <source>
        <dbReference type="ARBA" id="ARBA00022553"/>
    </source>
</evidence>
<evidence type="ECO:0000256" key="4">
    <source>
        <dbReference type="ARBA" id="ARBA00022777"/>
    </source>
</evidence>
<dbReference type="SUPFAM" id="SSF55874">
    <property type="entry name" value="ATPase domain of HSP90 chaperone/DNA topoisomerase II/histidine kinase"/>
    <property type="match status" value="1"/>
</dbReference>
<dbReference type="PANTHER" id="PTHR43156">
    <property type="entry name" value="STAGE II SPORULATION PROTEIN E-RELATED"/>
    <property type="match status" value="1"/>
</dbReference>
<dbReference type="Gene3D" id="3.30.565.10">
    <property type="entry name" value="Histidine kinase-like ATPase, C-terminal domain"/>
    <property type="match status" value="1"/>
</dbReference>
<evidence type="ECO:0000256" key="5">
    <source>
        <dbReference type="ARBA" id="ARBA00022801"/>
    </source>
</evidence>
<proteinExistence type="predicted"/>
<dbReference type="Gene3D" id="3.30.450.20">
    <property type="entry name" value="PAS domain"/>
    <property type="match status" value="2"/>
</dbReference>
<dbReference type="CDD" id="cd06225">
    <property type="entry name" value="HAMP"/>
    <property type="match status" value="1"/>
</dbReference>
<keyword evidence="2" id="KW-0597">Phosphoprotein</keyword>
<dbReference type="Gene3D" id="6.10.340.10">
    <property type="match status" value="1"/>
</dbReference>
<evidence type="ECO:0000256" key="1">
    <source>
        <dbReference type="ARBA" id="ARBA00004370"/>
    </source>
</evidence>
<dbReference type="GO" id="GO:0007165">
    <property type="term" value="P:signal transduction"/>
    <property type="evidence" value="ECO:0007669"/>
    <property type="project" value="InterPro"/>
</dbReference>
<dbReference type="EMBL" id="QBML01000016">
    <property type="protein sequence ID" value="PZO39833.1"/>
    <property type="molecule type" value="Genomic_DNA"/>
</dbReference>
<keyword evidence="6" id="KW-0812">Transmembrane</keyword>
<dbReference type="PANTHER" id="PTHR43156:SF2">
    <property type="entry name" value="STAGE II SPORULATION PROTEIN E"/>
    <property type="match status" value="1"/>
</dbReference>
<dbReference type="Pfam" id="PF00672">
    <property type="entry name" value="HAMP"/>
    <property type="match status" value="1"/>
</dbReference>
<dbReference type="SUPFAM" id="SSF81606">
    <property type="entry name" value="PP2C-like"/>
    <property type="match status" value="1"/>
</dbReference>
<dbReference type="InterPro" id="IPR003660">
    <property type="entry name" value="HAMP_dom"/>
</dbReference>
<accession>A0A2W4W433</accession>
<dbReference type="SMART" id="SM00331">
    <property type="entry name" value="PP2C_SIG"/>
    <property type="match status" value="1"/>
</dbReference>